<evidence type="ECO:0000256" key="2">
    <source>
        <dbReference type="SAM" id="Phobius"/>
    </source>
</evidence>
<feature type="compositionally biased region" description="Acidic residues" evidence="1">
    <location>
        <begin position="23"/>
        <end position="34"/>
    </location>
</feature>
<dbReference type="RefSeq" id="XP_001593934.1">
    <property type="nucleotide sequence ID" value="XM_001593884.1"/>
</dbReference>
<protein>
    <submittedName>
        <fullName evidence="3">Uncharacterized protein</fullName>
    </submittedName>
</protein>
<dbReference type="KEGG" id="ssl:SS1G_05362"/>
<dbReference type="InParanoid" id="A7EJ69"/>
<sequence>MDFVGFEVFWVFEVSGGWSCVEGDGEVGGDEDDGDGGRGRDVGIDSLIVKEPVVEVAIDFICMYPIFQSRMNNFEFRFCVLIIIMILPLFLQRTIGKNNRVDWEKVLEESAGGGEG</sequence>
<keyword evidence="4" id="KW-1185">Reference proteome</keyword>
<keyword evidence="2" id="KW-0812">Transmembrane</keyword>
<evidence type="ECO:0000313" key="3">
    <source>
        <dbReference type="EMBL" id="EDO02885.1"/>
    </source>
</evidence>
<dbReference type="GeneID" id="5489813"/>
<dbReference type="Proteomes" id="UP000001312">
    <property type="component" value="Unassembled WGS sequence"/>
</dbReference>
<feature type="transmembrane region" description="Helical" evidence="2">
    <location>
        <begin position="74"/>
        <end position="91"/>
    </location>
</feature>
<dbReference type="HOGENOM" id="CLU_2098296_0_0_1"/>
<keyword evidence="2" id="KW-1133">Transmembrane helix</keyword>
<evidence type="ECO:0000256" key="1">
    <source>
        <dbReference type="SAM" id="MobiDB-lite"/>
    </source>
</evidence>
<gene>
    <name evidence="3" type="ORF">SS1G_05362</name>
</gene>
<proteinExistence type="predicted"/>
<accession>A7EJ69</accession>
<dbReference type="AlphaFoldDB" id="A7EJ69"/>
<evidence type="ECO:0000313" key="4">
    <source>
        <dbReference type="Proteomes" id="UP000001312"/>
    </source>
</evidence>
<keyword evidence="2" id="KW-0472">Membrane</keyword>
<organism evidence="3 4">
    <name type="scientific">Sclerotinia sclerotiorum (strain ATCC 18683 / 1980 / Ss-1)</name>
    <name type="common">White mold</name>
    <name type="synonym">Whetzelinia sclerotiorum</name>
    <dbReference type="NCBI Taxonomy" id="665079"/>
    <lineage>
        <taxon>Eukaryota</taxon>
        <taxon>Fungi</taxon>
        <taxon>Dikarya</taxon>
        <taxon>Ascomycota</taxon>
        <taxon>Pezizomycotina</taxon>
        <taxon>Leotiomycetes</taxon>
        <taxon>Helotiales</taxon>
        <taxon>Sclerotiniaceae</taxon>
        <taxon>Sclerotinia</taxon>
    </lineage>
</organism>
<feature type="region of interest" description="Disordered" evidence="1">
    <location>
        <begin position="22"/>
        <end position="41"/>
    </location>
</feature>
<reference evidence="4" key="1">
    <citation type="journal article" date="2011" name="PLoS Genet.">
        <title>Genomic analysis of the necrotrophic fungal pathogens Sclerotinia sclerotiorum and Botrytis cinerea.</title>
        <authorList>
            <person name="Amselem J."/>
            <person name="Cuomo C.A."/>
            <person name="van Kan J.A."/>
            <person name="Viaud M."/>
            <person name="Benito E.P."/>
            <person name="Couloux A."/>
            <person name="Coutinho P.M."/>
            <person name="de Vries R.P."/>
            <person name="Dyer P.S."/>
            <person name="Fillinger S."/>
            <person name="Fournier E."/>
            <person name="Gout L."/>
            <person name="Hahn M."/>
            <person name="Kohn L."/>
            <person name="Lapalu N."/>
            <person name="Plummer K.M."/>
            <person name="Pradier J.M."/>
            <person name="Quevillon E."/>
            <person name="Sharon A."/>
            <person name="Simon A."/>
            <person name="ten Have A."/>
            <person name="Tudzynski B."/>
            <person name="Tudzynski P."/>
            <person name="Wincker P."/>
            <person name="Andrew M."/>
            <person name="Anthouard V."/>
            <person name="Beever R.E."/>
            <person name="Beffa R."/>
            <person name="Benoit I."/>
            <person name="Bouzid O."/>
            <person name="Brault B."/>
            <person name="Chen Z."/>
            <person name="Choquer M."/>
            <person name="Collemare J."/>
            <person name="Cotton P."/>
            <person name="Danchin E.G."/>
            <person name="Da Silva C."/>
            <person name="Gautier A."/>
            <person name="Giraud C."/>
            <person name="Giraud T."/>
            <person name="Gonzalez C."/>
            <person name="Grossetete S."/>
            <person name="Guldener U."/>
            <person name="Henrissat B."/>
            <person name="Howlett B.J."/>
            <person name="Kodira C."/>
            <person name="Kretschmer M."/>
            <person name="Lappartient A."/>
            <person name="Leroch M."/>
            <person name="Levis C."/>
            <person name="Mauceli E."/>
            <person name="Neuveglise C."/>
            <person name="Oeser B."/>
            <person name="Pearson M."/>
            <person name="Poulain J."/>
            <person name="Poussereau N."/>
            <person name="Quesneville H."/>
            <person name="Rascle C."/>
            <person name="Schumacher J."/>
            <person name="Segurens B."/>
            <person name="Sexton A."/>
            <person name="Silva E."/>
            <person name="Sirven C."/>
            <person name="Soanes D.M."/>
            <person name="Talbot N.J."/>
            <person name="Templeton M."/>
            <person name="Yandava C."/>
            <person name="Yarden O."/>
            <person name="Zeng Q."/>
            <person name="Rollins J.A."/>
            <person name="Lebrun M.H."/>
            <person name="Dickman M."/>
        </authorList>
    </citation>
    <scope>NUCLEOTIDE SEQUENCE [LARGE SCALE GENOMIC DNA]</scope>
    <source>
        <strain evidence="4">ATCC 18683 / 1980 / Ss-1</strain>
    </source>
</reference>
<name>A7EJ69_SCLS1</name>
<dbReference type="EMBL" id="CH476626">
    <property type="protein sequence ID" value="EDO02885.1"/>
    <property type="molecule type" value="Genomic_DNA"/>
</dbReference>